<gene>
    <name evidence="1" type="ORF">NCTC10179_00011</name>
</gene>
<accession>A0A449B5K8</accession>
<dbReference type="EMBL" id="LR215039">
    <property type="protein sequence ID" value="VEU75855.1"/>
    <property type="molecule type" value="Genomic_DNA"/>
</dbReference>
<keyword evidence="2" id="KW-1185">Reference proteome</keyword>
<evidence type="ECO:0000313" key="2">
    <source>
        <dbReference type="Proteomes" id="UP000289497"/>
    </source>
</evidence>
<name>A0A449B5K8_9BACT</name>
<proteinExistence type="predicted"/>
<evidence type="ECO:0000313" key="1">
    <source>
        <dbReference type="EMBL" id="VEU75855.1"/>
    </source>
</evidence>
<reference evidence="1 2" key="1">
    <citation type="submission" date="2019-01" db="EMBL/GenBank/DDBJ databases">
        <authorList>
            <consortium name="Pathogen Informatics"/>
        </authorList>
    </citation>
    <scope>NUCLEOTIDE SEQUENCE [LARGE SCALE GENOMIC DNA]</scope>
    <source>
        <strain evidence="1 2">NCTC10179</strain>
    </source>
</reference>
<dbReference type="AlphaFoldDB" id="A0A449B5K8"/>
<dbReference type="RefSeq" id="WP_129693713.1">
    <property type="nucleotide sequence ID" value="NZ_LR215039.1"/>
</dbReference>
<organism evidence="1 2">
    <name type="scientific">Mycoplasmopsis columboralis</name>
    <dbReference type="NCBI Taxonomy" id="171282"/>
    <lineage>
        <taxon>Bacteria</taxon>
        <taxon>Bacillati</taxon>
        <taxon>Mycoplasmatota</taxon>
        <taxon>Mycoplasmoidales</taxon>
        <taxon>Metamycoplasmataceae</taxon>
        <taxon>Mycoplasmopsis</taxon>
    </lineage>
</organism>
<sequence length="203" mass="24778">MNKNKLNHKLSLEKIKTEWFFYDLNVFNSDKNINWLFTKRDFKKIHSKKYKSCELWEMKCLSKPYSFKIKKLQLLNNNNKYDVFVDVYYLDNEKKTFSFKPKSTSKYINPWISYLRYDLLFDFYSESLIYVWQKLDPNAKYAGKGESEYMVIKSNIMQVDRSVFEDYKNPKIQEFINSYMNLDSEEYEISIKKIDVKRNQNVM</sequence>
<protein>
    <submittedName>
        <fullName evidence="1">Uncharacterized protein</fullName>
    </submittedName>
</protein>
<dbReference type="KEGG" id="mcou:NCTC10179_00011"/>
<dbReference type="Proteomes" id="UP000289497">
    <property type="component" value="Chromosome"/>
</dbReference>